<feature type="region of interest" description="Disordered" evidence="1">
    <location>
        <begin position="65"/>
        <end position="88"/>
    </location>
</feature>
<feature type="domain" description="PB1" evidence="2">
    <location>
        <begin position="80"/>
        <end position="177"/>
    </location>
</feature>
<name>A0AAV9FAZ3_ACOCL</name>
<comment type="caution">
    <text evidence="3">The sequence shown here is derived from an EMBL/GenBank/DDBJ whole genome shotgun (WGS) entry which is preliminary data.</text>
</comment>
<dbReference type="PANTHER" id="PTHR31066">
    <property type="entry name" value="OS05G0427100 PROTEIN-RELATED"/>
    <property type="match status" value="1"/>
</dbReference>
<feature type="region of interest" description="Disordered" evidence="1">
    <location>
        <begin position="154"/>
        <end position="178"/>
    </location>
</feature>
<reference evidence="3" key="2">
    <citation type="submission" date="2023-06" db="EMBL/GenBank/DDBJ databases">
        <authorList>
            <person name="Ma L."/>
            <person name="Liu K.-W."/>
            <person name="Li Z."/>
            <person name="Hsiao Y.-Y."/>
            <person name="Qi Y."/>
            <person name="Fu T."/>
            <person name="Tang G."/>
            <person name="Zhang D."/>
            <person name="Sun W.-H."/>
            <person name="Liu D.-K."/>
            <person name="Li Y."/>
            <person name="Chen G.-Z."/>
            <person name="Liu X.-D."/>
            <person name="Liao X.-Y."/>
            <person name="Jiang Y.-T."/>
            <person name="Yu X."/>
            <person name="Hao Y."/>
            <person name="Huang J."/>
            <person name="Zhao X.-W."/>
            <person name="Ke S."/>
            <person name="Chen Y.-Y."/>
            <person name="Wu W.-L."/>
            <person name="Hsu J.-L."/>
            <person name="Lin Y.-F."/>
            <person name="Huang M.-D."/>
            <person name="Li C.-Y."/>
            <person name="Huang L."/>
            <person name="Wang Z.-W."/>
            <person name="Zhao X."/>
            <person name="Zhong W.-Y."/>
            <person name="Peng D.-H."/>
            <person name="Ahmad S."/>
            <person name="Lan S."/>
            <person name="Zhang J.-S."/>
            <person name="Tsai W.-C."/>
            <person name="Van De Peer Y."/>
            <person name="Liu Z.-J."/>
        </authorList>
    </citation>
    <scope>NUCLEOTIDE SEQUENCE</scope>
    <source>
        <strain evidence="3">CP</strain>
        <tissue evidence="3">Leaves</tissue>
    </source>
</reference>
<feature type="compositionally biased region" description="Pro residues" evidence="1">
    <location>
        <begin position="35"/>
        <end position="50"/>
    </location>
</feature>
<evidence type="ECO:0000256" key="1">
    <source>
        <dbReference type="SAM" id="MobiDB-lite"/>
    </source>
</evidence>
<dbReference type="SUPFAM" id="SSF54277">
    <property type="entry name" value="CAD &amp; PB1 domains"/>
    <property type="match status" value="1"/>
</dbReference>
<dbReference type="Proteomes" id="UP001180020">
    <property type="component" value="Unassembled WGS sequence"/>
</dbReference>
<dbReference type="EMBL" id="JAUJYO010000002">
    <property type="protein sequence ID" value="KAK1323188.1"/>
    <property type="molecule type" value="Genomic_DNA"/>
</dbReference>
<organism evidence="3 4">
    <name type="scientific">Acorus calamus</name>
    <name type="common">Sweet flag</name>
    <dbReference type="NCBI Taxonomy" id="4465"/>
    <lineage>
        <taxon>Eukaryota</taxon>
        <taxon>Viridiplantae</taxon>
        <taxon>Streptophyta</taxon>
        <taxon>Embryophyta</taxon>
        <taxon>Tracheophyta</taxon>
        <taxon>Spermatophyta</taxon>
        <taxon>Magnoliopsida</taxon>
        <taxon>Liliopsida</taxon>
        <taxon>Acoraceae</taxon>
        <taxon>Acorus</taxon>
    </lineage>
</organism>
<dbReference type="Gene3D" id="3.10.20.90">
    <property type="entry name" value="Phosphatidylinositol 3-kinase Catalytic Subunit, Chain A, domain 1"/>
    <property type="match status" value="1"/>
</dbReference>
<dbReference type="InterPro" id="IPR053198">
    <property type="entry name" value="Gynoecium_Dev_Regulator"/>
</dbReference>
<dbReference type="AlphaFoldDB" id="A0AAV9FAZ3"/>
<feature type="compositionally biased region" description="Basic and acidic residues" evidence="1">
    <location>
        <begin position="72"/>
        <end position="82"/>
    </location>
</feature>
<dbReference type="InterPro" id="IPR000270">
    <property type="entry name" value="PB1_dom"/>
</dbReference>
<sequence length="178" mass="19362">MAVDQTSLPKDLRPLNLNRTSALRPPGPSNSSSPPSNPRSEPPVPLPLPSGRPLRSAGLAVIVEEGEVPLQLRREDPPPAERRRPRYVGGQTRIVSVRRDVSFREIVRKMTDVYGGGGGGHRQAVAIKYQLPDEDLDALVSVSGAEDLENMMEEYEKLPPSPSSASSSSRPNQIRPSL</sequence>
<feature type="region of interest" description="Disordered" evidence="1">
    <location>
        <begin position="1"/>
        <end position="53"/>
    </location>
</feature>
<reference evidence="3" key="1">
    <citation type="journal article" date="2023" name="Nat. Commun.">
        <title>Diploid and tetraploid genomes of Acorus and the evolution of monocots.</title>
        <authorList>
            <person name="Ma L."/>
            <person name="Liu K.W."/>
            <person name="Li Z."/>
            <person name="Hsiao Y.Y."/>
            <person name="Qi Y."/>
            <person name="Fu T."/>
            <person name="Tang G.D."/>
            <person name="Zhang D."/>
            <person name="Sun W.H."/>
            <person name="Liu D.K."/>
            <person name="Li Y."/>
            <person name="Chen G.Z."/>
            <person name="Liu X.D."/>
            <person name="Liao X.Y."/>
            <person name="Jiang Y.T."/>
            <person name="Yu X."/>
            <person name="Hao Y."/>
            <person name="Huang J."/>
            <person name="Zhao X.W."/>
            <person name="Ke S."/>
            <person name="Chen Y.Y."/>
            <person name="Wu W.L."/>
            <person name="Hsu J.L."/>
            <person name="Lin Y.F."/>
            <person name="Huang M.D."/>
            <person name="Li C.Y."/>
            <person name="Huang L."/>
            <person name="Wang Z.W."/>
            <person name="Zhao X."/>
            <person name="Zhong W.Y."/>
            <person name="Peng D.H."/>
            <person name="Ahmad S."/>
            <person name="Lan S."/>
            <person name="Zhang J.S."/>
            <person name="Tsai W.C."/>
            <person name="Van de Peer Y."/>
            <person name="Liu Z.J."/>
        </authorList>
    </citation>
    <scope>NUCLEOTIDE SEQUENCE</scope>
    <source>
        <strain evidence="3">CP</strain>
    </source>
</reference>
<gene>
    <name evidence="3" type="ORF">QJS10_CPA02g01208</name>
</gene>
<evidence type="ECO:0000259" key="2">
    <source>
        <dbReference type="SMART" id="SM00666"/>
    </source>
</evidence>
<keyword evidence="4" id="KW-1185">Reference proteome</keyword>
<proteinExistence type="predicted"/>
<protein>
    <recommendedName>
        <fullName evidence="2">PB1 domain-containing protein</fullName>
    </recommendedName>
</protein>
<dbReference type="Pfam" id="PF00564">
    <property type="entry name" value="PB1"/>
    <property type="match status" value="1"/>
</dbReference>
<dbReference type="SMART" id="SM00666">
    <property type="entry name" value="PB1"/>
    <property type="match status" value="1"/>
</dbReference>
<dbReference type="PANTHER" id="PTHR31066:SF97">
    <property type="entry name" value="OS03G0401100 PROTEIN"/>
    <property type="match status" value="1"/>
</dbReference>
<accession>A0AAV9FAZ3</accession>
<evidence type="ECO:0000313" key="3">
    <source>
        <dbReference type="EMBL" id="KAK1323188.1"/>
    </source>
</evidence>
<evidence type="ECO:0000313" key="4">
    <source>
        <dbReference type="Proteomes" id="UP001180020"/>
    </source>
</evidence>